<evidence type="ECO:0000256" key="3">
    <source>
        <dbReference type="ARBA" id="ARBA00022448"/>
    </source>
</evidence>
<keyword evidence="7" id="KW-0788">Thiol protease</keyword>
<dbReference type="GO" id="GO:0016485">
    <property type="term" value="P:protein processing"/>
    <property type="evidence" value="ECO:0007669"/>
    <property type="project" value="TreeGrafter"/>
</dbReference>
<feature type="compositionally biased region" description="Basic and acidic residues" evidence="14">
    <location>
        <begin position="402"/>
        <end position="411"/>
    </location>
</feature>
<evidence type="ECO:0000256" key="4">
    <source>
        <dbReference type="ARBA" id="ARBA00022490"/>
    </source>
</evidence>
<evidence type="ECO:0000256" key="13">
    <source>
        <dbReference type="RuleBase" id="RU363115"/>
    </source>
</evidence>
<evidence type="ECO:0000256" key="5">
    <source>
        <dbReference type="ARBA" id="ARBA00022670"/>
    </source>
</evidence>
<evidence type="ECO:0000256" key="8">
    <source>
        <dbReference type="ARBA" id="ARBA00022927"/>
    </source>
</evidence>
<accession>A0AAV1HSC0</accession>
<dbReference type="Pfam" id="PF03416">
    <property type="entry name" value="Peptidase_C54"/>
    <property type="match status" value="1"/>
</dbReference>
<evidence type="ECO:0000256" key="2">
    <source>
        <dbReference type="ARBA" id="ARBA00010958"/>
    </source>
</evidence>
<evidence type="ECO:0000313" key="16">
    <source>
        <dbReference type="EMBL" id="CAK0737078.1"/>
    </source>
</evidence>
<feature type="domain" description="Peptidase C54 catalytic" evidence="15">
    <location>
        <begin position="55"/>
        <end position="353"/>
    </location>
</feature>
<dbReference type="GO" id="GO:0035973">
    <property type="term" value="P:aggrephagy"/>
    <property type="evidence" value="ECO:0007669"/>
    <property type="project" value="TreeGrafter"/>
</dbReference>
<dbReference type="GO" id="GO:0015031">
    <property type="term" value="P:protein transport"/>
    <property type="evidence" value="ECO:0007669"/>
    <property type="project" value="UniProtKB-KW"/>
</dbReference>
<comment type="subcellular location">
    <subcellularLocation>
        <location evidence="1 13">Cytoplasm</location>
    </subcellularLocation>
</comment>
<dbReference type="GO" id="GO:0019786">
    <property type="term" value="F:protein-phosphatidylethanolamide deconjugating activity"/>
    <property type="evidence" value="ECO:0007669"/>
    <property type="project" value="InterPro"/>
</dbReference>
<comment type="similarity">
    <text evidence="2 13">Belongs to the peptidase C54 family.</text>
</comment>
<dbReference type="GO" id="GO:0034727">
    <property type="term" value="P:piecemeal microautophagy of the nucleus"/>
    <property type="evidence" value="ECO:0007669"/>
    <property type="project" value="TreeGrafter"/>
</dbReference>
<keyword evidence="8 13" id="KW-0653">Protein transport</keyword>
<dbReference type="GO" id="GO:0000045">
    <property type="term" value="P:autophagosome assembly"/>
    <property type="evidence" value="ECO:0007669"/>
    <property type="project" value="TreeGrafter"/>
</dbReference>
<dbReference type="EMBL" id="CAUYUE010000001">
    <property type="protein sequence ID" value="CAK0737078.1"/>
    <property type="molecule type" value="Genomic_DNA"/>
</dbReference>
<dbReference type="Proteomes" id="UP001314263">
    <property type="component" value="Unassembled WGS sequence"/>
</dbReference>
<evidence type="ECO:0000256" key="10">
    <source>
        <dbReference type="ARBA" id="ARBA00029362"/>
    </source>
</evidence>
<evidence type="ECO:0000256" key="6">
    <source>
        <dbReference type="ARBA" id="ARBA00022801"/>
    </source>
</evidence>
<keyword evidence="9 13" id="KW-0072">Autophagy</keyword>
<reference evidence="16 17" key="1">
    <citation type="submission" date="2023-10" db="EMBL/GenBank/DDBJ databases">
        <authorList>
            <person name="Maclean D."/>
            <person name="Macfadyen A."/>
        </authorList>
    </citation>
    <scope>NUCLEOTIDE SEQUENCE [LARGE SCALE GENOMIC DNA]</scope>
</reference>
<dbReference type="GO" id="GO:0004197">
    <property type="term" value="F:cysteine-type endopeptidase activity"/>
    <property type="evidence" value="ECO:0007669"/>
    <property type="project" value="TreeGrafter"/>
</dbReference>
<gene>
    <name evidence="16" type="ORF">CVIRNUC_000851</name>
</gene>
<comment type="function">
    <text evidence="12">Cysteine protease that plays a key role in autophagy by mediating both proteolytic activation and delipidation of ATG8 family proteins. The protease activity is required for proteolytic activation of ATG8 family proteins: cleaves the C-terminal amino acid of ATG8 proteins to reveal a C-terminal glycine. Exposure of the glycine at the C-terminus is essential for ATG8 proteins conjugation to phosphatidylethanolamine (PE) and insertion to membranes, which is necessary for autophagy. In addition to the protease activity, also mediates delipidation of PE-conjugated ATG8 proteins.</text>
</comment>
<dbReference type="PANTHER" id="PTHR22624">
    <property type="entry name" value="CYSTEINE PROTEASE ATG4"/>
    <property type="match status" value="1"/>
</dbReference>
<keyword evidence="17" id="KW-1185">Reference proteome</keyword>
<dbReference type="InterPro" id="IPR038765">
    <property type="entry name" value="Papain-like_cys_pep_sf"/>
</dbReference>
<dbReference type="GO" id="GO:0005737">
    <property type="term" value="C:cytoplasm"/>
    <property type="evidence" value="ECO:0007669"/>
    <property type="project" value="UniProtKB-SubCell"/>
</dbReference>
<feature type="region of interest" description="Disordered" evidence="14">
    <location>
        <begin position="363"/>
        <end position="411"/>
    </location>
</feature>
<evidence type="ECO:0000256" key="9">
    <source>
        <dbReference type="ARBA" id="ARBA00023006"/>
    </source>
</evidence>
<dbReference type="SUPFAM" id="SSF54001">
    <property type="entry name" value="Cysteine proteinases"/>
    <property type="match status" value="1"/>
</dbReference>
<comment type="caution">
    <text evidence="16">The sequence shown here is derived from an EMBL/GenBank/DDBJ whole genome shotgun (WGS) entry which is preliminary data.</text>
</comment>
<dbReference type="GO" id="GO:0000423">
    <property type="term" value="P:mitophagy"/>
    <property type="evidence" value="ECO:0007669"/>
    <property type="project" value="TreeGrafter"/>
</dbReference>
<dbReference type="AlphaFoldDB" id="A0AAV1HSC0"/>
<sequence length="411" mass="43737">MAQVLGLRRLQDYFQGTTSLIGASDPVWILGVCYEGCSSPKGEGPPTLKQEVLNAILSDLMSRIWMTYRKGFPAIGNSGITSDVGWGCTLRSGQMLLAQVLLHHLVGRQWRRKLEAAFPEEVAQILHWFGDQPSEQRPYSVHNLCAAGHRHGVRAGNWLGPSGLCNTVEAIVNHVQPGGLRCKVVASSGGGAPVMCAPRIGAVFQGSEKAAAAGPQSATAAAVGAAAAAAVATAGAGQLAGAQGLLLLVPLMLGPNGKVNSRYVPQLQEVLQWPQSAGIVGGRPSSSLYFVGHQGESVLFLDPHEVQEVAAEASDLESYFCSQLRLMPLANIDPSLAIGFYCRSLGDFQDLCDKLRRLEEKSGGAPLVSVTDKDEAEPSWPSRTDEVLSDEGMSDCGTPRDPGQREEWEVL</sequence>
<evidence type="ECO:0000256" key="1">
    <source>
        <dbReference type="ARBA" id="ARBA00004496"/>
    </source>
</evidence>
<evidence type="ECO:0000256" key="14">
    <source>
        <dbReference type="SAM" id="MobiDB-lite"/>
    </source>
</evidence>
<comment type="subunit">
    <text evidence="11">Interacts with ATG8.</text>
</comment>
<keyword evidence="3" id="KW-0813">Transport</keyword>
<evidence type="ECO:0000259" key="15">
    <source>
        <dbReference type="Pfam" id="PF03416"/>
    </source>
</evidence>
<proteinExistence type="inferred from homology"/>
<organism evidence="16 17">
    <name type="scientific">Coccomyxa viridis</name>
    <dbReference type="NCBI Taxonomy" id="1274662"/>
    <lineage>
        <taxon>Eukaryota</taxon>
        <taxon>Viridiplantae</taxon>
        <taxon>Chlorophyta</taxon>
        <taxon>core chlorophytes</taxon>
        <taxon>Trebouxiophyceae</taxon>
        <taxon>Trebouxiophyceae incertae sedis</taxon>
        <taxon>Coccomyxaceae</taxon>
        <taxon>Coccomyxa</taxon>
    </lineage>
</organism>
<evidence type="ECO:0000256" key="7">
    <source>
        <dbReference type="ARBA" id="ARBA00022807"/>
    </source>
</evidence>
<keyword evidence="6 13" id="KW-0378">Hydrolase</keyword>
<evidence type="ECO:0000313" key="17">
    <source>
        <dbReference type="Proteomes" id="UP001314263"/>
    </source>
</evidence>
<evidence type="ECO:0000256" key="12">
    <source>
        <dbReference type="ARBA" id="ARBA00045891"/>
    </source>
</evidence>
<dbReference type="EC" id="3.4.22.-" evidence="13"/>
<evidence type="ECO:0000256" key="11">
    <source>
        <dbReference type="ARBA" id="ARBA00038724"/>
    </source>
</evidence>
<dbReference type="InterPro" id="IPR046792">
    <property type="entry name" value="Peptidase_C54_cat"/>
</dbReference>
<name>A0AAV1HSC0_9CHLO</name>
<keyword evidence="4 13" id="KW-0963">Cytoplasm</keyword>
<keyword evidence="5 13" id="KW-0645">Protease</keyword>
<dbReference type="InterPro" id="IPR005078">
    <property type="entry name" value="Peptidase_C54"/>
</dbReference>
<dbReference type="PANTHER" id="PTHR22624:SF49">
    <property type="entry name" value="CYSTEINE PROTEASE"/>
    <property type="match status" value="1"/>
</dbReference>
<protein>
    <recommendedName>
        <fullName evidence="13">Cysteine protease</fullName>
        <ecNumber evidence="13">3.4.22.-</ecNumber>
    </recommendedName>
</protein>
<comment type="catalytic activity">
    <reaction evidence="10">
        <text>[protein]-C-terminal L-amino acid-glycyl-phosphatidylethanolamide + H2O = [protein]-C-terminal L-amino acid-glycine + a 1,2-diacyl-sn-glycero-3-phosphoethanolamine</text>
        <dbReference type="Rhea" id="RHEA:67548"/>
        <dbReference type="Rhea" id="RHEA-COMP:17323"/>
        <dbReference type="Rhea" id="RHEA-COMP:17324"/>
        <dbReference type="ChEBI" id="CHEBI:15377"/>
        <dbReference type="ChEBI" id="CHEBI:64612"/>
        <dbReference type="ChEBI" id="CHEBI:172940"/>
        <dbReference type="ChEBI" id="CHEBI:172941"/>
    </reaction>
    <physiologicalReaction direction="left-to-right" evidence="10">
        <dbReference type="Rhea" id="RHEA:67549"/>
    </physiologicalReaction>
</comment>